<protein>
    <recommendedName>
        <fullName evidence="5">DUF2520 domain-containing protein</fullName>
    </recommendedName>
</protein>
<gene>
    <name evidence="3" type="ORF">CRYO30217_01432</name>
</gene>
<dbReference type="InterPro" id="IPR028939">
    <property type="entry name" value="P5C_Rdtase_cat_N"/>
</dbReference>
<evidence type="ECO:0000259" key="2">
    <source>
        <dbReference type="Pfam" id="PF10728"/>
    </source>
</evidence>
<organism evidence="3 4">
    <name type="scientific">Parvicella tangerina</name>
    <dbReference type="NCBI Taxonomy" id="2829795"/>
    <lineage>
        <taxon>Bacteria</taxon>
        <taxon>Pseudomonadati</taxon>
        <taxon>Bacteroidota</taxon>
        <taxon>Flavobacteriia</taxon>
        <taxon>Flavobacteriales</taxon>
        <taxon>Parvicellaceae</taxon>
        <taxon>Parvicella</taxon>
    </lineage>
</organism>
<reference evidence="3" key="1">
    <citation type="submission" date="2021-04" db="EMBL/GenBank/DDBJ databases">
        <authorList>
            <person name="Rodrigo-Torres L."/>
            <person name="Arahal R. D."/>
            <person name="Lucena T."/>
        </authorList>
    </citation>
    <scope>NUCLEOTIDE SEQUENCE</scope>
    <source>
        <strain evidence="3">AS29M-1</strain>
    </source>
</reference>
<dbReference type="AlphaFoldDB" id="A0A916JMF9"/>
<dbReference type="RefSeq" id="WP_258541633.1">
    <property type="nucleotide sequence ID" value="NZ_OU015584.1"/>
</dbReference>
<evidence type="ECO:0000259" key="1">
    <source>
        <dbReference type="Pfam" id="PF03807"/>
    </source>
</evidence>
<dbReference type="InterPro" id="IPR037108">
    <property type="entry name" value="TM1727-like_C_sf"/>
</dbReference>
<feature type="domain" description="DUF2520" evidence="2">
    <location>
        <begin position="126"/>
        <end position="247"/>
    </location>
</feature>
<evidence type="ECO:0008006" key="5">
    <source>
        <dbReference type="Google" id="ProtNLM"/>
    </source>
</evidence>
<proteinExistence type="predicted"/>
<dbReference type="InterPro" id="IPR008927">
    <property type="entry name" value="6-PGluconate_DH-like_C_sf"/>
</dbReference>
<dbReference type="KEGG" id="ptan:CRYO30217_01432"/>
<evidence type="ECO:0000313" key="3">
    <source>
        <dbReference type="EMBL" id="CAG5080740.1"/>
    </source>
</evidence>
<dbReference type="Pfam" id="PF10728">
    <property type="entry name" value="DUF2520"/>
    <property type="match status" value="1"/>
</dbReference>
<dbReference type="Pfam" id="PF03807">
    <property type="entry name" value="F420_oxidored"/>
    <property type="match status" value="1"/>
</dbReference>
<dbReference type="SUPFAM" id="SSF48179">
    <property type="entry name" value="6-phosphogluconate dehydrogenase C-terminal domain-like"/>
    <property type="match status" value="1"/>
</dbReference>
<dbReference type="PANTHER" id="PTHR40459">
    <property type="entry name" value="CONSERVED HYPOTHETICAL ALANINE AND LEUCINE RICH PROTEIN"/>
    <property type="match status" value="1"/>
</dbReference>
<keyword evidence="4" id="KW-1185">Reference proteome</keyword>
<accession>A0A916JMF9</accession>
<dbReference type="EMBL" id="OU015584">
    <property type="protein sequence ID" value="CAG5080740.1"/>
    <property type="molecule type" value="Genomic_DNA"/>
</dbReference>
<feature type="domain" description="Pyrroline-5-carboxylate reductase catalytic N-terminal" evidence="1">
    <location>
        <begin position="2"/>
        <end position="87"/>
    </location>
</feature>
<dbReference type="Gene3D" id="3.40.50.720">
    <property type="entry name" value="NAD(P)-binding Rossmann-like Domain"/>
    <property type="match status" value="1"/>
</dbReference>
<sequence>MRIVVIGSGNVATHLAQGLFHKGVTIDAIISRKMENAEALGSLVEADAFDNMKKYANWGKEDLVLIAVKDNAIDEVMSSGLLKHSDVVHTSGSYDSKGMRNYCHAYGAFYPFQTFRKTAAVDLSLVPFFLEMSSEKGLRKIEELACLLSNSVHNLNSSERKKLHLSGVFLNNFIYFILDKTKNLCVEHGISQDLLKPLLQQTIKFALDYPENLQTGPAKRGDVETMKGHIEVLSSNPNLAEIYKTLSYLIYNENHDDKIEL</sequence>
<dbReference type="InterPro" id="IPR018931">
    <property type="entry name" value="DUF2520"/>
</dbReference>
<name>A0A916JMF9_9FLAO</name>
<evidence type="ECO:0000313" key="4">
    <source>
        <dbReference type="Proteomes" id="UP000683507"/>
    </source>
</evidence>
<dbReference type="PANTHER" id="PTHR40459:SF1">
    <property type="entry name" value="CONSERVED HYPOTHETICAL ALANINE AND LEUCINE RICH PROTEIN"/>
    <property type="match status" value="1"/>
</dbReference>
<dbReference type="Proteomes" id="UP000683507">
    <property type="component" value="Chromosome"/>
</dbReference>
<dbReference type="Gene3D" id="1.10.1040.20">
    <property type="entry name" value="ProC-like, C-terminal domain"/>
    <property type="match status" value="1"/>
</dbReference>
<dbReference type="SUPFAM" id="SSF51735">
    <property type="entry name" value="NAD(P)-binding Rossmann-fold domains"/>
    <property type="match status" value="1"/>
</dbReference>
<dbReference type="InterPro" id="IPR036291">
    <property type="entry name" value="NAD(P)-bd_dom_sf"/>
</dbReference>